<dbReference type="Pfam" id="PF10250">
    <property type="entry name" value="O-FucT"/>
    <property type="match status" value="1"/>
</dbReference>
<comment type="caution">
    <text evidence="7">The sequence shown here is derived from an EMBL/GenBank/DDBJ whole genome shotgun (WGS) entry which is preliminary data.</text>
</comment>
<keyword evidence="4" id="KW-0294">Fucose metabolism</keyword>
<comment type="similarity">
    <text evidence="1">Belongs to the glycosyltransferase GT106 family.</text>
</comment>
<evidence type="ECO:0000256" key="3">
    <source>
        <dbReference type="ARBA" id="ARBA00022679"/>
    </source>
</evidence>
<dbReference type="GO" id="GO:0006004">
    <property type="term" value="P:fucose metabolic process"/>
    <property type="evidence" value="ECO:0007669"/>
    <property type="project" value="UniProtKB-KW"/>
</dbReference>
<dbReference type="GO" id="GO:0016757">
    <property type="term" value="F:glycosyltransferase activity"/>
    <property type="evidence" value="ECO:0007669"/>
    <property type="project" value="UniProtKB-KW"/>
</dbReference>
<dbReference type="InterPro" id="IPR044982">
    <property type="entry name" value="AtOFT1-like"/>
</dbReference>
<organism evidence="7 8">
    <name type="scientific">Medicago truncatula</name>
    <name type="common">Barrel medic</name>
    <name type="synonym">Medicago tribuloides</name>
    <dbReference type="NCBI Taxonomy" id="3880"/>
    <lineage>
        <taxon>Eukaryota</taxon>
        <taxon>Viridiplantae</taxon>
        <taxon>Streptophyta</taxon>
        <taxon>Embryophyta</taxon>
        <taxon>Tracheophyta</taxon>
        <taxon>Spermatophyta</taxon>
        <taxon>Magnoliopsida</taxon>
        <taxon>eudicotyledons</taxon>
        <taxon>Gunneridae</taxon>
        <taxon>Pentapetalae</taxon>
        <taxon>rosids</taxon>
        <taxon>fabids</taxon>
        <taxon>Fabales</taxon>
        <taxon>Fabaceae</taxon>
        <taxon>Papilionoideae</taxon>
        <taxon>50 kb inversion clade</taxon>
        <taxon>NPAAA clade</taxon>
        <taxon>Hologalegina</taxon>
        <taxon>IRL clade</taxon>
        <taxon>Trifolieae</taxon>
        <taxon>Medicago</taxon>
    </lineage>
</organism>
<sequence>MLLIFLLHGVMEVLLKLFGGTLNITTKCMVLLVTVLILRVLLFPGFGGNEWRNFVFNDNLTSPSMSSYEFEIRQFKFLVVPQLVWGLNNQKIAFARSCLTARMLNRTLLMPSFSASLFYKEIDQLQPILFEKVFQFEKFNALCSGFVQLGRYNNVLNRTRVLEMTKGSGRKWTLERDLSQLKEYSKGSYDDYEVIEIIGKNPFLWHDHWPLKNYGKVFECLLLIDEIRNEAERVVSRIREVGNTQPIELQKDRSSSQPLPYVAVHMRIEIDWMIHCKKLEQRLNTNQICSSKKEIVERVRNSIIGLKKTPIAVYLAVADKLLNNSSIMEDWGEGFLPFEKKKLGVEGIYSKYPYLIQSAIDYEVCLQADIFVGNSFSTFSSLIVLERTQKMIGMSVASMCEADVRWPSYAYNIQGESNGAMRWITNMSESSLQTISYGTNHIYDCKGHI</sequence>
<evidence type="ECO:0000256" key="4">
    <source>
        <dbReference type="ARBA" id="ARBA00023253"/>
    </source>
</evidence>
<dbReference type="PANTHER" id="PTHR37220:SF2">
    <property type="entry name" value="O-FUCOSYLTRANSFERASE FAMILY PROTEIN"/>
    <property type="match status" value="1"/>
</dbReference>
<reference evidence="8" key="1">
    <citation type="journal article" date="2018" name="Nat. Plants">
        <title>Whole-genome landscape of Medicago truncatula symbiotic genes.</title>
        <authorList>
            <person name="Pecrix Y."/>
            <person name="Staton S.E."/>
            <person name="Sallet E."/>
            <person name="Lelandais-Briere C."/>
            <person name="Moreau S."/>
            <person name="Carrere S."/>
            <person name="Blein T."/>
            <person name="Jardinaud M.F."/>
            <person name="Latrasse D."/>
            <person name="Zouine M."/>
            <person name="Zahm M."/>
            <person name="Kreplak J."/>
            <person name="Mayjonade B."/>
            <person name="Satge C."/>
            <person name="Perez M."/>
            <person name="Cauet S."/>
            <person name="Marande W."/>
            <person name="Chantry-Darmon C."/>
            <person name="Lopez-Roques C."/>
            <person name="Bouchez O."/>
            <person name="Berard A."/>
            <person name="Debelle F."/>
            <person name="Munos S."/>
            <person name="Bendahmane A."/>
            <person name="Berges H."/>
            <person name="Niebel A."/>
            <person name="Buitink J."/>
            <person name="Frugier F."/>
            <person name="Benhamed M."/>
            <person name="Crespi M."/>
            <person name="Gouzy J."/>
            <person name="Gamas P."/>
        </authorList>
    </citation>
    <scope>NUCLEOTIDE SEQUENCE [LARGE SCALE GENOMIC DNA]</scope>
    <source>
        <strain evidence="8">cv. Jemalong A17</strain>
    </source>
</reference>
<proteinExistence type="inferred from homology"/>
<evidence type="ECO:0000256" key="5">
    <source>
        <dbReference type="ARBA" id="ARBA00023277"/>
    </source>
</evidence>
<keyword evidence="2 7" id="KW-0328">Glycosyltransferase</keyword>
<dbReference type="AlphaFoldDB" id="A0A396J877"/>
<keyword evidence="5" id="KW-0119">Carbohydrate metabolism</keyword>
<dbReference type="Gramene" id="rna8559">
    <property type="protein sequence ID" value="RHN72801.1"/>
    <property type="gene ID" value="gene8559"/>
</dbReference>
<accession>A0A396J877</accession>
<dbReference type="CDD" id="cd11296">
    <property type="entry name" value="O-FucT_like"/>
    <property type="match status" value="1"/>
</dbReference>
<evidence type="ECO:0000313" key="8">
    <source>
        <dbReference type="Proteomes" id="UP000265566"/>
    </source>
</evidence>
<dbReference type="Gene3D" id="3.40.50.11350">
    <property type="match status" value="1"/>
</dbReference>
<evidence type="ECO:0000256" key="6">
    <source>
        <dbReference type="ARBA" id="ARBA00030350"/>
    </source>
</evidence>
<gene>
    <name evidence="7" type="ORF">MtrunA17_Chr2g0291691</name>
</gene>
<evidence type="ECO:0000256" key="2">
    <source>
        <dbReference type="ARBA" id="ARBA00022676"/>
    </source>
</evidence>
<dbReference type="Proteomes" id="UP000265566">
    <property type="component" value="Chromosome 2"/>
</dbReference>
<evidence type="ECO:0000313" key="7">
    <source>
        <dbReference type="EMBL" id="RHN72801.1"/>
    </source>
</evidence>
<dbReference type="PANTHER" id="PTHR37220">
    <property type="entry name" value="O-FUCOSYLTRANSFERASE 23"/>
    <property type="match status" value="1"/>
</dbReference>
<dbReference type="InterPro" id="IPR019378">
    <property type="entry name" value="GDP-Fuc_O-FucTrfase"/>
</dbReference>
<dbReference type="GO" id="GO:0009875">
    <property type="term" value="P:pollen-pistil interaction"/>
    <property type="evidence" value="ECO:0007669"/>
    <property type="project" value="InterPro"/>
</dbReference>
<keyword evidence="3 7" id="KW-0808">Transferase</keyword>
<evidence type="ECO:0000256" key="1">
    <source>
        <dbReference type="ARBA" id="ARBA00007737"/>
    </source>
</evidence>
<name>A0A396J877_MEDTR</name>
<protein>
    <recommendedName>
        <fullName evidence="6">O-fucosyltransferase family protein</fullName>
    </recommendedName>
</protein>
<dbReference type="EMBL" id="PSQE01000002">
    <property type="protein sequence ID" value="RHN72801.1"/>
    <property type="molecule type" value="Genomic_DNA"/>
</dbReference>